<dbReference type="InterPro" id="IPR032675">
    <property type="entry name" value="LRR_dom_sf"/>
</dbReference>
<dbReference type="EMBL" id="JBJKBG010000006">
    <property type="protein sequence ID" value="KAL3737190.1"/>
    <property type="molecule type" value="Genomic_DNA"/>
</dbReference>
<evidence type="ECO:0000259" key="8">
    <source>
        <dbReference type="Pfam" id="PF00931"/>
    </source>
</evidence>
<evidence type="ECO:0000313" key="11">
    <source>
        <dbReference type="EMBL" id="KAL3737190.1"/>
    </source>
</evidence>
<dbReference type="InterPro" id="IPR027417">
    <property type="entry name" value="P-loop_NTPase"/>
</dbReference>
<reference evidence="11 12" key="1">
    <citation type="submission" date="2024-11" db="EMBL/GenBank/DDBJ databases">
        <title>Chromosome-level genome assembly of Eucalyptus globulus Labill. provides insights into its genome evolution.</title>
        <authorList>
            <person name="Li X."/>
        </authorList>
    </citation>
    <scope>NUCLEOTIDE SEQUENCE [LARGE SCALE GENOMIC DNA]</scope>
    <source>
        <strain evidence="11">CL2024</strain>
        <tissue evidence="11">Fresh tender leaves</tissue>
    </source>
</reference>
<comment type="similarity">
    <text evidence="1">Belongs to the disease resistance NB-LRR family.</text>
</comment>
<keyword evidence="5" id="KW-0611">Plant defense</keyword>
<dbReference type="InterPro" id="IPR042197">
    <property type="entry name" value="Apaf_helical"/>
</dbReference>
<feature type="region of interest" description="Disordered" evidence="7">
    <location>
        <begin position="43"/>
        <end position="65"/>
    </location>
</feature>
<protein>
    <recommendedName>
        <fullName evidence="13">NB-ARC domain-containing protein</fullName>
    </recommendedName>
</protein>
<sequence length="913" mass="103886">MDLASPLLELVKGLWGLASKPLGYIYNLKDNVRTLDKANENLKASSEDVKAKVEREEGGGGAQRTNQVENWLGEVQEFEGRVDQVLQEVREHDRIKCLSRCLPRNCWSSYKLGKRVDQLLNEVRELQHKKGEINDFTSLLPPPRQVLNTPLDKTVGLDSSLNTVWKWLVDKKEARVIGLYGVGGVGKTTLMRRINEKFLHANHGFEVVIWVVVSKHVNEDSIRDTIRKKLNIKDESWDGQSRNERVHLLGEVLSKKKFVLLMDDVWAGLELSQIGVLHSSLENESKIVFTTRLKQVCHHMRADETFEVQCLTPEEALALFENNIGKSSIHSHPEIQELANNIVRECKGLPLALITVGRAMAGRENPDEWKHALTTLRNNPYKLSGMVEEVYHILEFSYNSLNDSIVKLCFIYCCLFPEDYRIRTDSLIELWIGEGLLRDTDDVYSMRYKGEYVLRTLEMACLLESGHDDYEGRHVKMHDVIRDMATWIARDRGKKENKLLVIVNQEDMSTEMISKWWEAKKVSLWGQWIQNIDQTPPMCSQLETLFVRETNVTLVPKGFFNSMAACLTVLDLSNNEKIQSFPEGICNLINLRYLNLSATSINAMPKKIRKLTHLGWLLLDHLSRGIVIPRGAIASLPLNVFSSWGSSLENEEEVVEELGRMQGLTDLSIKVNKSSSALKIFQSFQRCIRRVGIENCEGLTHIPISHSLKGSGNFSHLEVLYLDNCRMLVKMEINQGIGQAPNCYCFPSLIEVYIFDCGFLNLSWLVHAPKLQSLIVERCNLMEKIIGDGIAREELAASGLFSHLKLLRIQLSKLKSICDHALLFSQGVKFQIIDCPALKKLPLDSNGMRGSFSIVAEKGWWEEFEWDPAARVTFLELFAVGNKEEMTYGEAARKIKDESIKIARLEFLASGDE</sequence>
<dbReference type="InterPro" id="IPR055414">
    <property type="entry name" value="LRR_R13L4/SHOC2-like"/>
</dbReference>
<dbReference type="Gene3D" id="1.10.8.430">
    <property type="entry name" value="Helical domain of apoptotic protease-activating factors"/>
    <property type="match status" value="1"/>
</dbReference>
<dbReference type="Gene3D" id="3.40.50.300">
    <property type="entry name" value="P-loop containing nucleotide triphosphate hydrolases"/>
    <property type="match status" value="1"/>
</dbReference>
<accession>A0ABD3KN41</accession>
<dbReference type="Pfam" id="PF23559">
    <property type="entry name" value="WHD_DRP"/>
    <property type="match status" value="1"/>
</dbReference>
<dbReference type="InterPro" id="IPR050905">
    <property type="entry name" value="Plant_NBS-LRR"/>
</dbReference>
<proteinExistence type="inferred from homology"/>
<dbReference type="PANTHER" id="PTHR33463">
    <property type="entry name" value="NB-ARC DOMAIN-CONTAINING PROTEIN-RELATED"/>
    <property type="match status" value="1"/>
</dbReference>
<dbReference type="InterPro" id="IPR036388">
    <property type="entry name" value="WH-like_DNA-bd_sf"/>
</dbReference>
<dbReference type="Gene3D" id="3.80.10.10">
    <property type="entry name" value="Ribonuclease Inhibitor"/>
    <property type="match status" value="2"/>
</dbReference>
<comment type="caution">
    <text evidence="11">The sequence shown here is derived from an EMBL/GenBank/DDBJ whole genome shotgun (WGS) entry which is preliminary data.</text>
</comment>
<dbReference type="Pfam" id="PF23598">
    <property type="entry name" value="LRR_14"/>
    <property type="match status" value="1"/>
</dbReference>
<feature type="domain" description="Disease resistance R13L4/SHOC-2-like LRR" evidence="10">
    <location>
        <begin position="570"/>
        <end position="726"/>
    </location>
</feature>
<name>A0ABD3KN41_EUCGL</name>
<dbReference type="PRINTS" id="PR00364">
    <property type="entry name" value="DISEASERSIST"/>
</dbReference>
<dbReference type="InterPro" id="IPR002182">
    <property type="entry name" value="NB-ARC"/>
</dbReference>
<dbReference type="FunFam" id="1.10.10.10:FF:000322">
    <property type="entry name" value="Probable disease resistance protein At1g63360"/>
    <property type="match status" value="1"/>
</dbReference>
<evidence type="ECO:0000313" key="12">
    <source>
        <dbReference type="Proteomes" id="UP001634007"/>
    </source>
</evidence>
<dbReference type="AlphaFoldDB" id="A0ABD3KN41"/>
<evidence type="ECO:0000256" key="7">
    <source>
        <dbReference type="SAM" id="MobiDB-lite"/>
    </source>
</evidence>
<dbReference type="FunFam" id="1.10.8.430:FF:000003">
    <property type="entry name" value="Probable disease resistance protein At5g66910"/>
    <property type="match status" value="1"/>
</dbReference>
<organism evidence="11 12">
    <name type="scientific">Eucalyptus globulus</name>
    <name type="common">Tasmanian blue gum</name>
    <dbReference type="NCBI Taxonomy" id="34317"/>
    <lineage>
        <taxon>Eukaryota</taxon>
        <taxon>Viridiplantae</taxon>
        <taxon>Streptophyta</taxon>
        <taxon>Embryophyta</taxon>
        <taxon>Tracheophyta</taxon>
        <taxon>Spermatophyta</taxon>
        <taxon>Magnoliopsida</taxon>
        <taxon>eudicotyledons</taxon>
        <taxon>Gunneridae</taxon>
        <taxon>Pentapetalae</taxon>
        <taxon>rosids</taxon>
        <taxon>malvids</taxon>
        <taxon>Myrtales</taxon>
        <taxon>Myrtaceae</taxon>
        <taxon>Myrtoideae</taxon>
        <taxon>Eucalypteae</taxon>
        <taxon>Eucalyptus</taxon>
    </lineage>
</organism>
<keyword evidence="3" id="KW-0677">Repeat</keyword>
<evidence type="ECO:0000259" key="10">
    <source>
        <dbReference type="Pfam" id="PF23598"/>
    </source>
</evidence>
<evidence type="ECO:0008006" key="13">
    <source>
        <dbReference type="Google" id="ProtNLM"/>
    </source>
</evidence>
<dbReference type="FunFam" id="3.40.50.300:FF:001091">
    <property type="entry name" value="Probable disease resistance protein At1g61300"/>
    <property type="match status" value="1"/>
</dbReference>
<dbReference type="InterPro" id="IPR058922">
    <property type="entry name" value="WHD_DRP"/>
</dbReference>
<evidence type="ECO:0000259" key="9">
    <source>
        <dbReference type="Pfam" id="PF23559"/>
    </source>
</evidence>
<evidence type="ECO:0000256" key="3">
    <source>
        <dbReference type="ARBA" id="ARBA00022737"/>
    </source>
</evidence>
<evidence type="ECO:0000256" key="4">
    <source>
        <dbReference type="ARBA" id="ARBA00022741"/>
    </source>
</evidence>
<keyword evidence="2" id="KW-0433">Leucine-rich repeat</keyword>
<dbReference type="Gene3D" id="1.10.10.10">
    <property type="entry name" value="Winged helix-like DNA-binding domain superfamily/Winged helix DNA-binding domain"/>
    <property type="match status" value="1"/>
</dbReference>
<dbReference type="Pfam" id="PF00931">
    <property type="entry name" value="NB-ARC"/>
    <property type="match status" value="1"/>
</dbReference>
<dbReference type="GO" id="GO:0005524">
    <property type="term" value="F:ATP binding"/>
    <property type="evidence" value="ECO:0007669"/>
    <property type="project" value="UniProtKB-KW"/>
</dbReference>
<feature type="domain" description="Disease resistance protein winged helix" evidence="9">
    <location>
        <begin position="415"/>
        <end position="485"/>
    </location>
</feature>
<evidence type="ECO:0000256" key="6">
    <source>
        <dbReference type="ARBA" id="ARBA00022840"/>
    </source>
</evidence>
<keyword evidence="4" id="KW-0547">Nucleotide-binding</keyword>
<evidence type="ECO:0000256" key="5">
    <source>
        <dbReference type="ARBA" id="ARBA00022821"/>
    </source>
</evidence>
<evidence type="ECO:0000256" key="2">
    <source>
        <dbReference type="ARBA" id="ARBA00022614"/>
    </source>
</evidence>
<dbReference type="SUPFAM" id="SSF52540">
    <property type="entry name" value="P-loop containing nucleoside triphosphate hydrolases"/>
    <property type="match status" value="1"/>
</dbReference>
<dbReference type="PANTHER" id="PTHR33463:SF220">
    <property type="entry name" value="NB-ARC DOMAIN-CONTAINING PROTEIN"/>
    <property type="match status" value="1"/>
</dbReference>
<keyword evidence="6" id="KW-0067">ATP-binding</keyword>
<evidence type="ECO:0000256" key="1">
    <source>
        <dbReference type="ARBA" id="ARBA00008894"/>
    </source>
</evidence>
<feature type="domain" description="NB-ARC" evidence="8">
    <location>
        <begin position="159"/>
        <end position="326"/>
    </location>
</feature>
<dbReference type="SUPFAM" id="SSF52058">
    <property type="entry name" value="L domain-like"/>
    <property type="match status" value="1"/>
</dbReference>
<dbReference type="Proteomes" id="UP001634007">
    <property type="component" value="Unassembled WGS sequence"/>
</dbReference>
<gene>
    <name evidence="11" type="ORF">ACJRO7_026023</name>
</gene>
<dbReference type="GO" id="GO:0006952">
    <property type="term" value="P:defense response"/>
    <property type="evidence" value="ECO:0007669"/>
    <property type="project" value="UniProtKB-KW"/>
</dbReference>
<keyword evidence="12" id="KW-1185">Reference proteome</keyword>
<feature type="compositionally biased region" description="Basic and acidic residues" evidence="7">
    <location>
        <begin position="43"/>
        <end position="58"/>
    </location>
</feature>